<name>A0A1M6EHP7_9RHOB</name>
<proteinExistence type="predicted"/>
<evidence type="ECO:0000313" key="1">
    <source>
        <dbReference type="EMBL" id="SHI84963.1"/>
    </source>
</evidence>
<protein>
    <recommendedName>
        <fullName evidence="3">Tetratricopeptide repeat-containing protein</fullName>
    </recommendedName>
</protein>
<sequence>MEQGYAMAKLLIEALDKAEAGEWDAAHDIVQQYDGRGAAWLHAYLHKVEGDDSNARYWYRKADMQPFEGDRYEELYALRQELTSGTEGMMGQKPAT</sequence>
<organism evidence="1 2">
    <name type="scientific">Palleronia salina</name>
    <dbReference type="NCBI Taxonomy" id="313368"/>
    <lineage>
        <taxon>Bacteria</taxon>
        <taxon>Pseudomonadati</taxon>
        <taxon>Pseudomonadota</taxon>
        <taxon>Alphaproteobacteria</taxon>
        <taxon>Rhodobacterales</taxon>
        <taxon>Roseobacteraceae</taxon>
        <taxon>Palleronia</taxon>
    </lineage>
</organism>
<reference evidence="1 2" key="1">
    <citation type="submission" date="2016-11" db="EMBL/GenBank/DDBJ databases">
        <authorList>
            <person name="Jaros S."/>
            <person name="Januszkiewicz K."/>
            <person name="Wedrychowicz H."/>
        </authorList>
    </citation>
    <scope>NUCLEOTIDE SEQUENCE [LARGE SCALE GENOMIC DNA]</scope>
    <source>
        <strain evidence="1 2">DSM 26892</strain>
    </source>
</reference>
<dbReference type="EMBL" id="FQZA01000003">
    <property type="protein sequence ID" value="SHI84963.1"/>
    <property type="molecule type" value="Genomic_DNA"/>
</dbReference>
<evidence type="ECO:0000313" key="2">
    <source>
        <dbReference type="Proteomes" id="UP000184040"/>
    </source>
</evidence>
<dbReference type="Proteomes" id="UP000184040">
    <property type="component" value="Unassembled WGS sequence"/>
</dbReference>
<accession>A0A1M6EHP7</accession>
<evidence type="ECO:0008006" key="3">
    <source>
        <dbReference type="Google" id="ProtNLM"/>
    </source>
</evidence>
<dbReference type="STRING" id="313368.SAMN04488012_103101"/>
<keyword evidence="2" id="KW-1185">Reference proteome</keyword>
<dbReference type="AlphaFoldDB" id="A0A1M6EHP7"/>
<gene>
    <name evidence="1" type="ORF">SAMN04488012_103101</name>
</gene>